<evidence type="ECO:0000313" key="2">
    <source>
        <dbReference type="EMBL" id="QFZ85695.1"/>
    </source>
</evidence>
<proteinExistence type="predicted"/>
<organism evidence="2 3">
    <name type="scientific">Variovorax paradoxus</name>
    <dbReference type="NCBI Taxonomy" id="34073"/>
    <lineage>
        <taxon>Bacteria</taxon>
        <taxon>Pseudomonadati</taxon>
        <taxon>Pseudomonadota</taxon>
        <taxon>Betaproteobacteria</taxon>
        <taxon>Burkholderiales</taxon>
        <taxon>Comamonadaceae</taxon>
        <taxon>Variovorax</taxon>
    </lineage>
</organism>
<dbReference type="RefSeq" id="WP_153284244.1">
    <property type="nucleotide sequence ID" value="NZ_CP045644.1"/>
</dbReference>
<evidence type="ECO:0000313" key="3">
    <source>
        <dbReference type="Proteomes" id="UP000326780"/>
    </source>
</evidence>
<dbReference type="InterPro" id="IPR024487">
    <property type="entry name" value="CBP_BcsR"/>
</dbReference>
<feature type="region of interest" description="Disordered" evidence="1">
    <location>
        <begin position="25"/>
        <end position="61"/>
    </location>
</feature>
<sequence length="119" mass="12344">MNPDDRSAEDVAGLFRKFGGDAHAYKEFEPPEAQAQAASPWPLLSGGPIDRTPAAAPAMAPMPPAPSVPPAPFAAPVAPLFSAAAGPAPNELQALFARLAEPARTAVPPGPMSRWRRPT</sequence>
<accession>A0A5Q0MB41</accession>
<dbReference type="Pfam" id="PF10945">
    <property type="entry name" value="CBP_BcsR"/>
    <property type="match status" value="1"/>
</dbReference>
<gene>
    <name evidence="2" type="ORF">GFK26_24460</name>
</gene>
<reference evidence="2 3" key="1">
    <citation type="submission" date="2019-10" db="EMBL/GenBank/DDBJ databases">
        <title>Complete genome sequence of Variovorax paradoxus 5C-2.</title>
        <authorList>
            <person name="Gogoleva N.E."/>
            <person name="Balkin A.S."/>
        </authorList>
    </citation>
    <scope>NUCLEOTIDE SEQUENCE [LARGE SCALE GENOMIC DNA]</scope>
    <source>
        <strain evidence="2 3">5C-2</strain>
    </source>
</reference>
<name>A0A5Q0MB41_VARPD</name>
<dbReference type="EMBL" id="CP045644">
    <property type="protein sequence ID" value="QFZ85695.1"/>
    <property type="molecule type" value="Genomic_DNA"/>
</dbReference>
<dbReference type="AlphaFoldDB" id="A0A5Q0MB41"/>
<dbReference type="Proteomes" id="UP000326780">
    <property type="component" value="Chromosome"/>
</dbReference>
<protein>
    <submittedName>
        <fullName evidence="2">Uncharacterized protein</fullName>
    </submittedName>
</protein>
<evidence type="ECO:0000256" key="1">
    <source>
        <dbReference type="SAM" id="MobiDB-lite"/>
    </source>
</evidence>